<comment type="similarity">
    <text evidence="1">Belongs to the LysR transcriptional regulatory family.</text>
</comment>
<dbReference type="RefSeq" id="WP_259662423.1">
    <property type="nucleotide sequence ID" value="NZ_JAHXRI010000025.1"/>
</dbReference>
<evidence type="ECO:0000256" key="2">
    <source>
        <dbReference type="ARBA" id="ARBA00023015"/>
    </source>
</evidence>
<evidence type="ECO:0000313" key="7">
    <source>
        <dbReference type="Proteomes" id="UP000739565"/>
    </source>
</evidence>
<keyword evidence="7" id="KW-1185">Reference proteome</keyword>
<evidence type="ECO:0000256" key="1">
    <source>
        <dbReference type="ARBA" id="ARBA00009437"/>
    </source>
</evidence>
<evidence type="ECO:0000256" key="4">
    <source>
        <dbReference type="ARBA" id="ARBA00023163"/>
    </source>
</evidence>
<dbReference type="SUPFAM" id="SSF46785">
    <property type="entry name" value="Winged helix' DNA-binding domain"/>
    <property type="match status" value="1"/>
</dbReference>
<evidence type="ECO:0000313" key="6">
    <source>
        <dbReference type="EMBL" id="MBZ1352019.1"/>
    </source>
</evidence>
<feature type="domain" description="HTH lysR-type" evidence="5">
    <location>
        <begin position="1"/>
        <end position="58"/>
    </location>
</feature>
<comment type="caution">
    <text evidence="6">The sequence shown here is derived from an EMBL/GenBank/DDBJ whole genome shotgun (WGS) entry which is preliminary data.</text>
</comment>
<proteinExistence type="inferred from homology"/>
<accession>A0A953NE95</accession>
<dbReference type="SUPFAM" id="SSF53850">
    <property type="entry name" value="Periplasmic binding protein-like II"/>
    <property type="match status" value="1"/>
</dbReference>
<keyword evidence="4" id="KW-0804">Transcription</keyword>
<dbReference type="Gene3D" id="3.40.190.10">
    <property type="entry name" value="Periplasmic binding protein-like II"/>
    <property type="match status" value="1"/>
</dbReference>
<dbReference type="InterPro" id="IPR036388">
    <property type="entry name" value="WH-like_DNA-bd_sf"/>
</dbReference>
<protein>
    <submittedName>
        <fullName evidence="6">LysR family transcriptional regulator</fullName>
    </submittedName>
</protein>
<dbReference type="GO" id="GO:0003700">
    <property type="term" value="F:DNA-binding transcription factor activity"/>
    <property type="evidence" value="ECO:0007669"/>
    <property type="project" value="InterPro"/>
</dbReference>
<dbReference type="InterPro" id="IPR005119">
    <property type="entry name" value="LysR_subst-bd"/>
</dbReference>
<dbReference type="AlphaFoldDB" id="A0A953NE95"/>
<keyword evidence="3" id="KW-0238">DNA-binding</keyword>
<dbReference type="FunFam" id="1.10.10.10:FF:000001">
    <property type="entry name" value="LysR family transcriptional regulator"/>
    <property type="match status" value="1"/>
</dbReference>
<dbReference type="InterPro" id="IPR036390">
    <property type="entry name" value="WH_DNA-bd_sf"/>
</dbReference>
<dbReference type="InterPro" id="IPR000847">
    <property type="entry name" value="LysR_HTH_N"/>
</dbReference>
<dbReference type="Gene3D" id="1.10.10.10">
    <property type="entry name" value="Winged helix-like DNA-binding domain superfamily/Winged helix DNA-binding domain"/>
    <property type="match status" value="1"/>
</dbReference>
<name>A0A953NE95_9BURK</name>
<sequence>MNPTWLEDFLALTKSGNFSRAAEERHMTQPAFSRRIRALEEWLGVELFDRTHQPLGLTPVGQWFVSVAQRVLDDLDQLPEQAQALSQAHSNTLRFASTHALSFTFLPKWLRTMESRIAVGGIELVSDVFQRCESLMQQGKTQFLLTHAHALVPSTLDTLSFPSIVIGTEALIPVSAPSAKNAKPLFSLGLTTGVPVPLLSYSAGSGLGRIFRAIKEGALAKCSVDTVFTADLATVLKTMVLEKRGLAWLPTGLIEDELHSGRLVHAADSSWDIELEVRLYRQLEIKSAAANALWQAIPPPKKLLQG</sequence>
<dbReference type="PRINTS" id="PR00039">
    <property type="entry name" value="HTHLYSR"/>
</dbReference>
<dbReference type="Pfam" id="PF00126">
    <property type="entry name" value="HTH_1"/>
    <property type="match status" value="1"/>
</dbReference>
<dbReference type="Proteomes" id="UP000739565">
    <property type="component" value="Unassembled WGS sequence"/>
</dbReference>
<evidence type="ECO:0000259" key="5">
    <source>
        <dbReference type="PROSITE" id="PS50931"/>
    </source>
</evidence>
<evidence type="ECO:0000256" key="3">
    <source>
        <dbReference type="ARBA" id="ARBA00023125"/>
    </source>
</evidence>
<dbReference type="PANTHER" id="PTHR30126:SF2">
    <property type="entry name" value="HTH-TYPE TRANSCRIPTIONAL REGULATOR YJIE"/>
    <property type="match status" value="1"/>
</dbReference>
<dbReference type="EMBL" id="JAHXRI010000025">
    <property type="protein sequence ID" value="MBZ1352019.1"/>
    <property type="molecule type" value="Genomic_DNA"/>
</dbReference>
<dbReference type="PROSITE" id="PS50931">
    <property type="entry name" value="HTH_LYSR"/>
    <property type="match status" value="1"/>
</dbReference>
<dbReference type="Pfam" id="PF03466">
    <property type="entry name" value="LysR_substrate"/>
    <property type="match status" value="1"/>
</dbReference>
<reference evidence="6" key="1">
    <citation type="submission" date="2021-07" db="EMBL/GenBank/DDBJ databases">
        <title>New genus and species of the family Alcaligenaceae.</title>
        <authorList>
            <person name="Hahn M.W."/>
        </authorList>
    </citation>
    <scope>NUCLEOTIDE SEQUENCE</scope>
    <source>
        <strain evidence="6">LF4-65</strain>
    </source>
</reference>
<dbReference type="GO" id="GO:0000976">
    <property type="term" value="F:transcription cis-regulatory region binding"/>
    <property type="evidence" value="ECO:0007669"/>
    <property type="project" value="TreeGrafter"/>
</dbReference>
<dbReference type="PANTHER" id="PTHR30126">
    <property type="entry name" value="HTH-TYPE TRANSCRIPTIONAL REGULATOR"/>
    <property type="match status" value="1"/>
</dbReference>
<organism evidence="6 7">
    <name type="scientific">Zwartia hollandica</name>
    <dbReference type="NCBI Taxonomy" id="324606"/>
    <lineage>
        <taxon>Bacteria</taxon>
        <taxon>Pseudomonadati</taxon>
        <taxon>Pseudomonadota</taxon>
        <taxon>Betaproteobacteria</taxon>
        <taxon>Burkholderiales</taxon>
        <taxon>Alcaligenaceae</taxon>
        <taxon>Zwartia</taxon>
    </lineage>
</organism>
<keyword evidence="2" id="KW-0805">Transcription regulation</keyword>
<gene>
    <name evidence="6" type="ORF">KZZ10_15345</name>
</gene>